<gene>
    <name evidence="14" type="ORF">KI387_029510</name>
</gene>
<keyword evidence="3 11" id="KW-0723">Serine/threonine-protein kinase</keyword>
<evidence type="ECO:0000256" key="10">
    <source>
        <dbReference type="PROSITE-ProRule" id="PRU10141"/>
    </source>
</evidence>
<keyword evidence="4" id="KW-0808">Transferase</keyword>
<dbReference type="OMA" id="GWAVEYC"/>
<keyword evidence="7 10" id="KW-0067">ATP-binding</keyword>
<dbReference type="Gene3D" id="1.10.510.10">
    <property type="entry name" value="Transferase(Phosphotransferase) domain 1"/>
    <property type="match status" value="2"/>
</dbReference>
<dbReference type="FunFam" id="1.10.510.10:FF:000312">
    <property type="entry name" value="Serine/threonine-protein kinase OXI1"/>
    <property type="match status" value="1"/>
</dbReference>
<evidence type="ECO:0000256" key="8">
    <source>
        <dbReference type="ARBA" id="ARBA00047899"/>
    </source>
</evidence>
<evidence type="ECO:0000256" key="1">
    <source>
        <dbReference type="ARBA" id="ARBA00009903"/>
    </source>
</evidence>
<dbReference type="Proteomes" id="UP000824469">
    <property type="component" value="Unassembled WGS sequence"/>
</dbReference>
<evidence type="ECO:0000256" key="6">
    <source>
        <dbReference type="ARBA" id="ARBA00022777"/>
    </source>
</evidence>
<name>A0AA38CJB3_TAXCH</name>
<comment type="similarity">
    <text evidence="1">Belongs to the protein kinase superfamily. AGC Ser/Thr protein kinase family.</text>
</comment>
<keyword evidence="6" id="KW-0418">Kinase</keyword>
<evidence type="ECO:0000256" key="12">
    <source>
        <dbReference type="SAM" id="MobiDB-lite"/>
    </source>
</evidence>
<evidence type="ECO:0000313" key="14">
    <source>
        <dbReference type="EMBL" id="KAH9297828.1"/>
    </source>
</evidence>
<evidence type="ECO:0000256" key="2">
    <source>
        <dbReference type="ARBA" id="ARBA00012513"/>
    </source>
</evidence>
<dbReference type="PROSITE" id="PS00107">
    <property type="entry name" value="PROTEIN_KINASE_ATP"/>
    <property type="match status" value="1"/>
</dbReference>
<evidence type="ECO:0000256" key="9">
    <source>
        <dbReference type="ARBA" id="ARBA00048679"/>
    </source>
</evidence>
<dbReference type="SUPFAM" id="SSF56112">
    <property type="entry name" value="Protein kinase-like (PK-like)"/>
    <property type="match status" value="1"/>
</dbReference>
<reference evidence="14 15" key="1">
    <citation type="journal article" date="2021" name="Nat. Plants">
        <title>The Taxus genome provides insights into paclitaxel biosynthesis.</title>
        <authorList>
            <person name="Xiong X."/>
            <person name="Gou J."/>
            <person name="Liao Q."/>
            <person name="Li Y."/>
            <person name="Zhou Q."/>
            <person name="Bi G."/>
            <person name="Li C."/>
            <person name="Du R."/>
            <person name="Wang X."/>
            <person name="Sun T."/>
            <person name="Guo L."/>
            <person name="Liang H."/>
            <person name="Lu P."/>
            <person name="Wu Y."/>
            <person name="Zhang Z."/>
            <person name="Ro D.K."/>
            <person name="Shang Y."/>
            <person name="Huang S."/>
            <person name="Yan J."/>
        </authorList>
    </citation>
    <scope>NUCLEOTIDE SEQUENCE [LARGE SCALE GENOMIC DNA]</scope>
    <source>
        <strain evidence="14">Ta-2019</strain>
    </source>
</reference>
<comment type="catalytic activity">
    <reaction evidence="8">
        <text>L-threonyl-[protein] + ATP = O-phospho-L-threonyl-[protein] + ADP + H(+)</text>
        <dbReference type="Rhea" id="RHEA:46608"/>
        <dbReference type="Rhea" id="RHEA-COMP:11060"/>
        <dbReference type="Rhea" id="RHEA-COMP:11605"/>
        <dbReference type="ChEBI" id="CHEBI:15378"/>
        <dbReference type="ChEBI" id="CHEBI:30013"/>
        <dbReference type="ChEBI" id="CHEBI:30616"/>
        <dbReference type="ChEBI" id="CHEBI:61977"/>
        <dbReference type="ChEBI" id="CHEBI:456216"/>
        <dbReference type="EC" id="2.7.11.1"/>
    </reaction>
</comment>
<dbReference type="PROSITE" id="PS00108">
    <property type="entry name" value="PROTEIN_KINASE_ST"/>
    <property type="match status" value="1"/>
</dbReference>
<protein>
    <recommendedName>
        <fullName evidence="2">non-specific serine/threonine protein kinase</fullName>
        <ecNumber evidence="2">2.7.11.1</ecNumber>
    </recommendedName>
</protein>
<evidence type="ECO:0000256" key="3">
    <source>
        <dbReference type="ARBA" id="ARBA00022527"/>
    </source>
</evidence>
<comment type="caution">
    <text evidence="14">The sequence shown here is derived from an EMBL/GenBank/DDBJ whole genome shotgun (WGS) entry which is preliminary data.</text>
</comment>
<proteinExistence type="inferred from homology"/>
<accession>A0AA38CJB3</accession>
<dbReference type="EC" id="2.7.11.1" evidence="2"/>
<dbReference type="InterPro" id="IPR008271">
    <property type="entry name" value="Ser/Thr_kinase_AS"/>
</dbReference>
<evidence type="ECO:0000256" key="7">
    <source>
        <dbReference type="ARBA" id="ARBA00022840"/>
    </source>
</evidence>
<dbReference type="FunFam" id="1.10.510.10:FF:000294">
    <property type="entry name" value="Serine/threonine-protein kinase OXI1"/>
    <property type="match status" value="1"/>
</dbReference>
<feature type="binding site" evidence="10">
    <location>
        <position position="49"/>
    </location>
    <ligand>
        <name>ATP</name>
        <dbReference type="ChEBI" id="CHEBI:30616"/>
    </ligand>
</feature>
<organism evidence="14 15">
    <name type="scientific">Taxus chinensis</name>
    <name type="common">Chinese yew</name>
    <name type="synonym">Taxus wallichiana var. chinensis</name>
    <dbReference type="NCBI Taxonomy" id="29808"/>
    <lineage>
        <taxon>Eukaryota</taxon>
        <taxon>Viridiplantae</taxon>
        <taxon>Streptophyta</taxon>
        <taxon>Embryophyta</taxon>
        <taxon>Tracheophyta</taxon>
        <taxon>Spermatophyta</taxon>
        <taxon>Pinopsida</taxon>
        <taxon>Pinidae</taxon>
        <taxon>Conifers II</taxon>
        <taxon>Cupressales</taxon>
        <taxon>Taxaceae</taxon>
        <taxon>Taxus</taxon>
    </lineage>
</organism>
<dbReference type="PANTHER" id="PTHR45637">
    <property type="entry name" value="FLIPPASE KINASE 1-RELATED"/>
    <property type="match status" value="1"/>
</dbReference>
<evidence type="ECO:0000259" key="13">
    <source>
        <dbReference type="PROSITE" id="PS50011"/>
    </source>
</evidence>
<evidence type="ECO:0000256" key="4">
    <source>
        <dbReference type="ARBA" id="ARBA00022679"/>
    </source>
</evidence>
<dbReference type="InterPro" id="IPR017441">
    <property type="entry name" value="Protein_kinase_ATP_BS"/>
</dbReference>
<dbReference type="GO" id="GO:0004674">
    <property type="term" value="F:protein serine/threonine kinase activity"/>
    <property type="evidence" value="ECO:0007669"/>
    <property type="project" value="UniProtKB-KW"/>
</dbReference>
<dbReference type="PROSITE" id="PS50011">
    <property type="entry name" value="PROTEIN_KINASE_DOM"/>
    <property type="match status" value="1"/>
</dbReference>
<dbReference type="InterPro" id="IPR011009">
    <property type="entry name" value="Kinase-like_dom_sf"/>
</dbReference>
<dbReference type="AlphaFoldDB" id="A0AA38CJB3"/>
<keyword evidence="15" id="KW-1185">Reference proteome</keyword>
<feature type="compositionally biased region" description="Polar residues" evidence="12">
    <location>
        <begin position="183"/>
        <end position="203"/>
    </location>
</feature>
<dbReference type="InterPro" id="IPR000719">
    <property type="entry name" value="Prot_kinase_dom"/>
</dbReference>
<evidence type="ECO:0000256" key="5">
    <source>
        <dbReference type="ARBA" id="ARBA00022741"/>
    </source>
</evidence>
<dbReference type="EMBL" id="JAHRHJ020000010">
    <property type="protein sequence ID" value="KAH9297828.1"/>
    <property type="molecule type" value="Genomic_DNA"/>
</dbReference>
<dbReference type="Pfam" id="PF00069">
    <property type="entry name" value="Pkinase"/>
    <property type="match status" value="2"/>
</dbReference>
<evidence type="ECO:0000256" key="11">
    <source>
        <dbReference type="RuleBase" id="RU000304"/>
    </source>
</evidence>
<keyword evidence="5 10" id="KW-0547">Nucleotide-binding</keyword>
<dbReference type="SMART" id="SM00220">
    <property type="entry name" value="S_TKc"/>
    <property type="match status" value="1"/>
</dbReference>
<evidence type="ECO:0000313" key="15">
    <source>
        <dbReference type="Proteomes" id="UP000824469"/>
    </source>
</evidence>
<feature type="region of interest" description="Disordered" evidence="12">
    <location>
        <begin position="173"/>
        <end position="203"/>
    </location>
</feature>
<dbReference type="Gene3D" id="3.30.200.20">
    <property type="entry name" value="Phosphorylase Kinase, domain 1"/>
    <property type="match status" value="1"/>
</dbReference>
<feature type="domain" description="Protein kinase" evidence="13">
    <location>
        <begin position="15"/>
        <end position="323"/>
    </location>
</feature>
<sequence>MANNDMKKKICITELKVLKVLGRGAMGTVLLVVRDGFQDHPFALKVIRKNRNDQQWLNKSRGIERERDILSSLHHPFLPSLMGEVETDTMAGWAVEYCSGGDLHHLRQTQPDRSFSESAIRFYAAEVILALEHLHSKGIVYRDLKPENILLQSSGHIMLTDFDLSKRLLPPSNESHPAPLQHHSIQQRGSLPDSSKMPSCNAKNSCSTTQISSALNQNGILRSNSFVGTDEYVAPEIINGKGHGFCVDWWSLGILLYEMLYGKTPFKGLNKKETFSRILFMRPKLTGPSTPLHDLIVRLLEKEPVKRLGFINGAHDVKRHAFFAGLYWESIHLVCRPPVVPDMITSYNYCTDNMLTSNVETFVHAAHSVPVNGSECEENDLTSDSEADEIF</sequence>
<comment type="catalytic activity">
    <reaction evidence="9">
        <text>L-seryl-[protein] + ATP = O-phospho-L-seryl-[protein] + ADP + H(+)</text>
        <dbReference type="Rhea" id="RHEA:17989"/>
        <dbReference type="Rhea" id="RHEA-COMP:9863"/>
        <dbReference type="Rhea" id="RHEA-COMP:11604"/>
        <dbReference type="ChEBI" id="CHEBI:15378"/>
        <dbReference type="ChEBI" id="CHEBI:29999"/>
        <dbReference type="ChEBI" id="CHEBI:30616"/>
        <dbReference type="ChEBI" id="CHEBI:83421"/>
        <dbReference type="ChEBI" id="CHEBI:456216"/>
        <dbReference type="EC" id="2.7.11.1"/>
    </reaction>
</comment>
<dbReference type="GO" id="GO:0005524">
    <property type="term" value="F:ATP binding"/>
    <property type="evidence" value="ECO:0007669"/>
    <property type="project" value="UniProtKB-UniRule"/>
</dbReference>